<dbReference type="EMBL" id="JALHLF010000036">
    <property type="protein sequence ID" value="MCJ2183135.1"/>
    <property type="molecule type" value="Genomic_DNA"/>
</dbReference>
<dbReference type="NCBIfam" id="TIGR00418">
    <property type="entry name" value="thrS"/>
    <property type="match status" value="1"/>
</dbReference>
<keyword evidence="7 13" id="KW-0862">Zinc</keyword>
<dbReference type="SMART" id="SM00863">
    <property type="entry name" value="tRNA_SAD"/>
    <property type="match status" value="1"/>
</dbReference>
<sequence length="686" mass="76508">MSEMFKISLPDGSVREMPEGSTPGDVAAAIGPGLAKAALAAKIDGELVDLSRPFTGDASLALVTAKDEAEALDLARHDYAHVLAEAVQALWPGTQITFGPSTDDGFYYDVMAPASRAPFSMDDLPAIEDKMREIIRADKPLVREAWSREQLIAKWVEEGETFKAEWAAQLPDDQELTVYWSGQPHSEGAWLDMCRGPHLPSTGKLDPAAFKLMRVAGAYWRGDQNNAQLTRIYGTGWLTKKQLNAHLTRLEEAAKRDHRKLGAEMDLFHLQQEAHGSVFWHPNGYVIYRALEDYMRRAVESADCKEVKTPQVMDARQWEQSGHWGKYRENMFVIPDETPNTEDEGPLVSDDAEWMALKPMNCPAHVLIFKQGIKSYRDLPLRIVENGCCHRNEPHGALHGLMRVRQFTQDDGHIFCREDQIVAETRAFCELADRVYKHFGFTYAIKLALRPEKRFGSDEMWDKAEEELRNAVAEAGLATPEYGWEELPGEGAFYAPKLEWHLTDAIGRTWQVGTIQSDRVLPERLDASYIGEDGARHRPVMLHRAIFGSYERFIGILIEHFAGRLPAWLAPVQAVVATIISDADSYASEAVAKLKAAGIRVEADLRNEKINYKVREHSLAKVPYLLVVGAREAEEGTVAIRTLGEQHQKVMSLEEAIALLKDASTPPDLKPAVPAPAAAAPEGVEA</sequence>
<dbReference type="CDD" id="cd01667">
    <property type="entry name" value="TGS_ThrRS"/>
    <property type="match status" value="1"/>
</dbReference>
<accession>A0ABT0BE03</accession>
<evidence type="ECO:0000256" key="12">
    <source>
        <dbReference type="ARBA" id="ARBA00049515"/>
    </source>
</evidence>
<dbReference type="PROSITE" id="PS50862">
    <property type="entry name" value="AA_TRNA_LIGASE_II"/>
    <property type="match status" value="1"/>
</dbReference>
<dbReference type="SUPFAM" id="SSF81271">
    <property type="entry name" value="TGS-like"/>
    <property type="match status" value="1"/>
</dbReference>
<dbReference type="PROSITE" id="PS51880">
    <property type="entry name" value="TGS"/>
    <property type="match status" value="1"/>
</dbReference>
<dbReference type="CDD" id="cd00860">
    <property type="entry name" value="ThrRS_anticodon"/>
    <property type="match status" value="1"/>
</dbReference>
<feature type="region of interest" description="Disordered" evidence="14">
    <location>
        <begin position="1"/>
        <end position="22"/>
    </location>
</feature>
<dbReference type="InterPro" id="IPR012675">
    <property type="entry name" value="Beta-grasp_dom_sf"/>
</dbReference>
<evidence type="ECO:0000256" key="3">
    <source>
        <dbReference type="ARBA" id="ARBA00022555"/>
    </source>
</evidence>
<organism evidence="17 18">
    <name type="scientific">Novosphingobium organovorum</name>
    <dbReference type="NCBI Taxonomy" id="2930092"/>
    <lineage>
        <taxon>Bacteria</taxon>
        <taxon>Pseudomonadati</taxon>
        <taxon>Pseudomonadota</taxon>
        <taxon>Alphaproteobacteria</taxon>
        <taxon>Sphingomonadales</taxon>
        <taxon>Sphingomonadaceae</taxon>
        <taxon>Novosphingobium</taxon>
    </lineage>
</organism>
<dbReference type="InterPro" id="IPR033728">
    <property type="entry name" value="ThrRS_core"/>
</dbReference>
<keyword evidence="10 13" id="KW-0648">Protein biosynthesis</keyword>
<comment type="subcellular location">
    <subcellularLocation>
        <location evidence="13">Cytoplasm</location>
    </subcellularLocation>
</comment>
<dbReference type="InterPro" id="IPR012676">
    <property type="entry name" value="TGS-like"/>
</dbReference>
<dbReference type="Gene3D" id="3.40.50.800">
    <property type="entry name" value="Anticodon-binding domain"/>
    <property type="match status" value="1"/>
</dbReference>
<evidence type="ECO:0000313" key="17">
    <source>
        <dbReference type="EMBL" id="MCJ2183135.1"/>
    </source>
</evidence>
<dbReference type="InterPro" id="IPR004154">
    <property type="entry name" value="Anticodon-bd"/>
</dbReference>
<evidence type="ECO:0000256" key="6">
    <source>
        <dbReference type="ARBA" id="ARBA00022741"/>
    </source>
</evidence>
<comment type="caution">
    <text evidence="17">The sequence shown here is derived from an EMBL/GenBank/DDBJ whole genome shotgun (WGS) entry which is preliminary data.</text>
</comment>
<evidence type="ECO:0000256" key="13">
    <source>
        <dbReference type="HAMAP-Rule" id="MF_00184"/>
    </source>
</evidence>
<dbReference type="Gene3D" id="3.10.20.30">
    <property type="match status" value="1"/>
</dbReference>
<dbReference type="EC" id="6.1.1.3" evidence="13"/>
<dbReference type="InterPro" id="IPR012947">
    <property type="entry name" value="tRNA_SAD"/>
</dbReference>
<dbReference type="InterPro" id="IPR006195">
    <property type="entry name" value="aa-tRNA-synth_II"/>
</dbReference>
<evidence type="ECO:0000256" key="2">
    <source>
        <dbReference type="ARBA" id="ARBA00022490"/>
    </source>
</evidence>
<dbReference type="Proteomes" id="UP001162881">
    <property type="component" value="Unassembled WGS sequence"/>
</dbReference>
<comment type="similarity">
    <text evidence="1 13">Belongs to the class-II aminoacyl-tRNA synthetase family.</text>
</comment>
<keyword evidence="3 13" id="KW-0820">tRNA-binding</keyword>
<gene>
    <name evidence="13 17" type="primary">thrS</name>
    <name evidence="17" type="ORF">MTR62_10590</name>
</gene>
<comment type="cofactor">
    <cofactor evidence="13">
        <name>Zn(2+)</name>
        <dbReference type="ChEBI" id="CHEBI:29105"/>
    </cofactor>
    <text evidence="13">Binds 1 zinc ion per subunit.</text>
</comment>
<evidence type="ECO:0000256" key="9">
    <source>
        <dbReference type="ARBA" id="ARBA00022884"/>
    </source>
</evidence>
<dbReference type="PANTHER" id="PTHR11451">
    <property type="entry name" value="THREONINE-TRNA LIGASE"/>
    <property type="match status" value="1"/>
</dbReference>
<keyword evidence="18" id="KW-1185">Reference proteome</keyword>
<dbReference type="InterPro" id="IPR002314">
    <property type="entry name" value="aa-tRNA-synt_IIb"/>
</dbReference>
<comment type="catalytic activity">
    <reaction evidence="12 13">
        <text>tRNA(Thr) + L-threonine + ATP = L-threonyl-tRNA(Thr) + AMP + diphosphate + H(+)</text>
        <dbReference type="Rhea" id="RHEA:24624"/>
        <dbReference type="Rhea" id="RHEA-COMP:9670"/>
        <dbReference type="Rhea" id="RHEA-COMP:9704"/>
        <dbReference type="ChEBI" id="CHEBI:15378"/>
        <dbReference type="ChEBI" id="CHEBI:30616"/>
        <dbReference type="ChEBI" id="CHEBI:33019"/>
        <dbReference type="ChEBI" id="CHEBI:57926"/>
        <dbReference type="ChEBI" id="CHEBI:78442"/>
        <dbReference type="ChEBI" id="CHEBI:78534"/>
        <dbReference type="ChEBI" id="CHEBI:456215"/>
        <dbReference type="EC" id="6.1.1.3"/>
    </reaction>
</comment>
<keyword evidence="2 13" id="KW-0963">Cytoplasm</keyword>
<feature type="binding site" evidence="13">
    <location>
        <position position="362"/>
    </location>
    <ligand>
        <name>Zn(2+)</name>
        <dbReference type="ChEBI" id="CHEBI:29105"/>
        <note>catalytic</note>
    </ligand>
</feature>
<dbReference type="Gene3D" id="3.30.980.10">
    <property type="entry name" value="Threonyl-trna Synthetase, Chain A, domain 2"/>
    <property type="match status" value="1"/>
</dbReference>
<feature type="domain" description="TGS" evidence="16">
    <location>
        <begin position="1"/>
        <end position="64"/>
    </location>
</feature>
<comment type="caution">
    <text evidence="13">Lacks conserved residue(s) required for the propagation of feature annotation.</text>
</comment>
<dbReference type="Gene3D" id="3.30.930.10">
    <property type="entry name" value="Bira Bifunctional Protein, Domain 2"/>
    <property type="match status" value="1"/>
</dbReference>
<keyword evidence="11 13" id="KW-0030">Aminoacyl-tRNA synthetase</keyword>
<dbReference type="PANTHER" id="PTHR11451:SF44">
    <property type="entry name" value="THREONINE--TRNA LIGASE, CHLOROPLASTIC_MITOCHONDRIAL 2"/>
    <property type="match status" value="1"/>
</dbReference>
<dbReference type="InterPro" id="IPR002320">
    <property type="entry name" value="Thr-tRNA-ligase_IIa"/>
</dbReference>
<keyword evidence="8 13" id="KW-0067">ATP-binding</keyword>
<dbReference type="Pfam" id="PF00587">
    <property type="entry name" value="tRNA-synt_2b"/>
    <property type="match status" value="1"/>
</dbReference>
<evidence type="ECO:0000313" key="18">
    <source>
        <dbReference type="Proteomes" id="UP001162881"/>
    </source>
</evidence>
<dbReference type="Pfam" id="PF02824">
    <property type="entry name" value="TGS"/>
    <property type="match status" value="1"/>
</dbReference>
<evidence type="ECO:0000256" key="4">
    <source>
        <dbReference type="ARBA" id="ARBA00022598"/>
    </source>
</evidence>
<keyword evidence="9 13" id="KW-0694">RNA-binding</keyword>
<name>A0ABT0BE03_9SPHN</name>
<dbReference type="Gene3D" id="3.30.54.20">
    <property type="match status" value="1"/>
</dbReference>
<dbReference type="InterPro" id="IPR036621">
    <property type="entry name" value="Anticodon-bd_dom_sf"/>
</dbReference>
<dbReference type="PRINTS" id="PR01047">
    <property type="entry name" value="TRNASYNTHTHR"/>
</dbReference>
<evidence type="ECO:0000256" key="5">
    <source>
        <dbReference type="ARBA" id="ARBA00022723"/>
    </source>
</evidence>
<dbReference type="HAMAP" id="MF_00184">
    <property type="entry name" value="Thr_tRNA_synth"/>
    <property type="match status" value="1"/>
</dbReference>
<feature type="domain" description="Aminoacyl-transfer RNA synthetases class-II family profile" evidence="15">
    <location>
        <begin position="257"/>
        <end position="566"/>
    </location>
</feature>
<comment type="subunit">
    <text evidence="13">Homodimer.</text>
</comment>
<keyword evidence="4 13" id="KW-0436">Ligase</keyword>
<feature type="binding site" evidence="13">
    <location>
        <position position="543"/>
    </location>
    <ligand>
        <name>Zn(2+)</name>
        <dbReference type="ChEBI" id="CHEBI:29105"/>
        <note>catalytic</note>
    </ligand>
</feature>
<feature type="binding site" evidence="13">
    <location>
        <position position="413"/>
    </location>
    <ligand>
        <name>Zn(2+)</name>
        <dbReference type="ChEBI" id="CHEBI:29105"/>
        <note>catalytic</note>
    </ligand>
</feature>
<dbReference type="CDD" id="cd00771">
    <property type="entry name" value="ThrRS_core"/>
    <property type="match status" value="1"/>
</dbReference>
<dbReference type="SUPFAM" id="SSF55681">
    <property type="entry name" value="Class II aaRS and biotin synthetases"/>
    <property type="match status" value="1"/>
</dbReference>
<protein>
    <recommendedName>
        <fullName evidence="13">Threonine--tRNA ligase</fullName>
        <ecNumber evidence="13">6.1.1.3</ecNumber>
    </recommendedName>
    <alternativeName>
        <fullName evidence="13">Threonyl-tRNA synthetase</fullName>
        <shortName evidence="13">ThrRS</shortName>
    </alternativeName>
</protein>
<evidence type="ECO:0000256" key="14">
    <source>
        <dbReference type="SAM" id="MobiDB-lite"/>
    </source>
</evidence>
<dbReference type="GO" id="GO:0004829">
    <property type="term" value="F:threonine-tRNA ligase activity"/>
    <property type="evidence" value="ECO:0007669"/>
    <property type="project" value="UniProtKB-EC"/>
</dbReference>
<proteinExistence type="inferred from homology"/>
<reference evidence="17" key="1">
    <citation type="submission" date="2022-03" db="EMBL/GenBank/DDBJ databases">
        <title>Identification of a novel bacterium isolated from mangrove sediments.</title>
        <authorList>
            <person name="Pan X."/>
        </authorList>
    </citation>
    <scope>NUCLEOTIDE SEQUENCE</scope>
    <source>
        <strain evidence="17">B1949</strain>
    </source>
</reference>
<dbReference type="InterPro" id="IPR045864">
    <property type="entry name" value="aa-tRNA-synth_II/BPL/LPL"/>
</dbReference>
<dbReference type="InterPro" id="IPR018163">
    <property type="entry name" value="Thr/Ala-tRNA-synth_IIc_edit"/>
</dbReference>
<evidence type="ECO:0000259" key="15">
    <source>
        <dbReference type="PROSITE" id="PS50862"/>
    </source>
</evidence>
<dbReference type="Pfam" id="PF03129">
    <property type="entry name" value="HGTP_anticodon"/>
    <property type="match status" value="1"/>
</dbReference>
<evidence type="ECO:0000256" key="1">
    <source>
        <dbReference type="ARBA" id="ARBA00008226"/>
    </source>
</evidence>
<keyword evidence="5 13" id="KW-0479">Metal-binding</keyword>
<dbReference type="SUPFAM" id="SSF55186">
    <property type="entry name" value="ThrRS/AlaRS common domain"/>
    <property type="match status" value="1"/>
</dbReference>
<evidence type="ECO:0000256" key="10">
    <source>
        <dbReference type="ARBA" id="ARBA00022917"/>
    </source>
</evidence>
<evidence type="ECO:0000256" key="11">
    <source>
        <dbReference type="ARBA" id="ARBA00023146"/>
    </source>
</evidence>
<evidence type="ECO:0000259" key="16">
    <source>
        <dbReference type="PROSITE" id="PS51880"/>
    </source>
</evidence>
<dbReference type="InterPro" id="IPR047246">
    <property type="entry name" value="ThrRS_anticodon"/>
</dbReference>
<dbReference type="RefSeq" id="WP_244020517.1">
    <property type="nucleotide sequence ID" value="NZ_JALHLF010000036.1"/>
</dbReference>
<keyword evidence="6 13" id="KW-0547">Nucleotide-binding</keyword>
<dbReference type="Pfam" id="PF07973">
    <property type="entry name" value="tRNA_SAD"/>
    <property type="match status" value="1"/>
</dbReference>
<dbReference type="InterPro" id="IPR004095">
    <property type="entry name" value="TGS"/>
</dbReference>
<evidence type="ECO:0000256" key="7">
    <source>
        <dbReference type="ARBA" id="ARBA00022833"/>
    </source>
</evidence>
<dbReference type="SUPFAM" id="SSF52954">
    <property type="entry name" value="Class II aaRS ABD-related"/>
    <property type="match status" value="1"/>
</dbReference>
<evidence type="ECO:0000256" key="8">
    <source>
        <dbReference type="ARBA" id="ARBA00022840"/>
    </source>
</evidence>